<proteinExistence type="predicted"/>
<feature type="domain" description="HipA N-terminal subdomain 1" evidence="1">
    <location>
        <begin position="5"/>
        <end position="101"/>
    </location>
</feature>
<protein>
    <submittedName>
        <fullName evidence="2">Serine/threonine-protein kinase HipA</fullName>
    </submittedName>
</protein>
<dbReference type="EMBL" id="QLLR01000047">
    <property type="protein sequence ID" value="RAJ20860.1"/>
    <property type="molecule type" value="Genomic_DNA"/>
</dbReference>
<sequence>MQKAKVYYRELVAGILEQYDGGYRFTYDQDYLNMEKPMPISLTLPLSPYPYLSRILFPFFDGLIPEGWLLHIAREQWNFKKNDRFELLINLCRDTIGAVTVYPEEEEENG</sequence>
<accession>A0A327RVA4</accession>
<evidence type="ECO:0000313" key="3">
    <source>
        <dbReference type="Proteomes" id="UP000249754"/>
    </source>
</evidence>
<comment type="caution">
    <text evidence="2">The sequence shown here is derived from an EMBL/GenBank/DDBJ whole genome shotgun (WGS) entry which is preliminary data.</text>
</comment>
<evidence type="ECO:0000313" key="2">
    <source>
        <dbReference type="EMBL" id="RAJ20860.1"/>
    </source>
</evidence>
<name>A0A327RVA4_9SPHI</name>
<dbReference type="InterPro" id="IPR017508">
    <property type="entry name" value="HipA_N1"/>
</dbReference>
<evidence type="ECO:0000259" key="1">
    <source>
        <dbReference type="Pfam" id="PF13657"/>
    </source>
</evidence>
<gene>
    <name evidence="2" type="ORF">LY11_05118</name>
</gene>
<dbReference type="Proteomes" id="UP000249754">
    <property type="component" value="Unassembled WGS sequence"/>
</dbReference>
<dbReference type="GO" id="GO:0016301">
    <property type="term" value="F:kinase activity"/>
    <property type="evidence" value="ECO:0007669"/>
    <property type="project" value="UniProtKB-KW"/>
</dbReference>
<organism evidence="2 3">
    <name type="scientific">Pedobacter cryoconitis</name>
    <dbReference type="NCBI Taxonomy" id="188932"/>
    <lineage>
        <taxon>Bacteria</taxon>
        <taxon>Pseudomonadati</taxon>
        <taxon>Bacteroidota</taxon>
        <taxon>Sphingobacteriia</taxon>
        <taxon>Sphingobacteriales</taxon>
        <taxon>Sphingobacteriaceae</taxon>
        <taxon>Pedobacter</taxon>
    </lineage>
</organism>
<reference evidence="2 3" key="1">
    <citation type="submission" date="2018-06" db="EMBL/GenBank/DDBJ databases">
        <title>Genomic Encyclopedia of Archaeal and Bacterial Type Strains, Phase II (KMG-II): from individual species to whole genera.</title>
        <authorList>
            <person name="Goeker M."/>
        </authorList>
    </citation>
    <scope>NUCLEOTIDE SEQUENCE [LARGE SCALE GENOMIC DNA]</scope>
    <source>
        <strain evidence="2 3">DSM 14825</strain>
    </source>
</reference>
<dbReference type="AlphaFoldDB" id="A0A327RVA4"/>
<keyword evidence="2" id="KW-0808">Transferase</keyword>
<keyword evidence="2" id="KW-0418">Kinase</keyword>
<dbReference type="NCBIfam" id="TIGR03071">
    <property type="entry name" value="couple_hipA"/>
    <property type="match status" value="1"/>
</dbReference>
<dbReference type="RefSeq" id="WP_245952889.1">
    <property type="nucleotide sequence ID" value="NZ_QLLR01000047.1"/>
</dbReference>
<dbReference type="Pfam" id="PF13657">
    <property type="entry name" value="Couple_hipA"/>
    <property type="match status" value="1"/>
</dbReference>